<sequence>MGLFSLEEVLLSLELLHPYNIDADEIKIVRSNIGFIFIIISFCNIVNKNFA</sequence>
<name>A0A645CF36_9ZZZZ</name>
<organism evidence="2">
    <name type="scientific">bioreactor metagenome</name>
    <dbReference type="NCBI Taxonomy" id="1076179"/>
    <lineage>
        <taxon>unclassified sequences</taxon>
        <taxon>metagenomes</taxon>
        <taxon>ecological metagenomes</taxon>
    </lineage>
</organism>
<proteinExistence type="predicted"/>
<evidence type="ECO:0000313" key="2">
    <source>
        <dbReference type="EMBL" id="MPM75518.1"/>
    </source>
</evidence>
<dbReference type="EMBL" id="VSSQ01026676">
    <property type="protein sequence ID" value="MPM75518.1"/>
    <property type="molecule type" value="Genomic_DNA"/>
</dbReference>
<feature type="transmembrane region" description="Helical" evidence="1">
    <location>
        <begin position="28"/>
        <end position="46"/>
    </location>
</feature>
<accession>A0A645CF36</accession>
<evidence type="ECO:0000256" key="1">
    <source>
        <dbReference type="SAM" id="Phobius"/>
    </source>
</evidence>
<keyword evidence="1" id="KW-0812">Transmembrane</keyword>
<keyword evidence="1" id="KW-1133">Transmembrane helix</keyword>
<reference evidence="2" key="1">
    <citation type="submission" date="2019-08" db="EMBL/GenBank/DDBJ databases">
        <authorList>
            <person name="Kucharzyk K."/>
            <person name="Murdoch R.W."/>
            <person name="Higgins S."/>
            <person name="Loffler F."/>
        </authorList>
    </citation>
    <scope>NUCLEOTIDE SEQUENCE</scope>
</reference>
<gene>
    <name evidence="2" type="ORF">SDC9_122511</name>
</gene>
<keyword evidence="1" id="KW-0472">Membrane</keyword>
<dbReference type="AlphaFoldDB" id="A0A645CF36"/>
<protein>
    <submittedName>
        <fullName evidence="2">Uncharacterized protein</fullName>
    </submittedName>
</protein>
<comment type="caution">
    <text evidence="2">The sequence shown here is derived from an EMBL/GenBank/DDBJ whole genome shotgun (WGS) entry which is preliminary data.</text>
</comment>